<evidence type="ECO:0000256" key="1">
    <source>
        <dbReference type="SAM" id="MobiDB-lite"/>
    </source>
</evidence>
<dbReference type="EMBL" id="CP128399">
    <property type="protein sequence ID" value="WJW67527.1"/>
    <property type="molecule type" value="Genomic_DNA"/>
</dbReference>
<evidence type="ECO:0000313" key="4">
    <source>
        <dbReference type="EMBL" id="WJW67527.1"/>
    </source>
</evidence>
<dbReference type="Proteomes" id="UP000521676">
    <property type="component" value="Unassembled WGS sequence"/>
</dbReference>
<dbReference type="InterPro" id="IPR051608">
    <property type="entry name" value="RQC_Subunit_NEMF"/>
</dbReference>
<reference evidence="3 5" key="1">
    <citation type="submission" date="2020-06" db="EMBL/GenBank/DDBJ databases">
        <title>Anoxygenic phototrophic Chloroflexota member uses a Type I reaction center.</title>
        <authorList>
            <person name="Tsuji J.M."/>
            <person name="Shaw N.A."/>
            <person name="Nagashima S."/>
            <person name="Venkiteswaran J."/>
            <person name="Schiff S.L."/>
            <person name="Hanada S."/>
            <person name="Tank M."/>
            <person name="Neufeld J.D."/>
        </authorList>
    </citation>
    <scope>NUCLEOTIDE SEQUENCE [LARGE SCALE GENOMIC DNA]</scope>
    <source>
        <strain evidence="3">L227-S17</strain>
    </source>
</reference>
<dbReference type="Proteomes" id="UP001431572">
    <property type="component" value="Chromosome 1"/>
</dbReference>
<dbReference type="RefSeq" id="WP_341469420.1">
    <property type="nucleotide sequence ID" value="NZ_CP128399.1"/>
</dbReference>
<protein>
    <submittedName>
        <fullName evidence="3">Fibronectin/fibrinogen-binding protein</fullName>
    </submittedName>
    <submittedName>
        <fullName evidence="4">NFACT family protein</fullName>
    </submittedName>
</protein>
<dbReference type="GO" id="GO:0072344">
    <property type="term" value="P:rescue of stalled ribosome"/>
    <property type="evidence" value="ECO:0007669"/>
    <property type="project" value="TreeGrafter"/>
</dbReference>
<dbReference type="PANTHER" id="PTHR15239">
    <property type="entry name" value="NUCLEAR EXPORT MEDIATOR FACTOR NEMF"/>
    <property type="match status" value="1"/>
</dbReference>
<dbReference type="Pfam" id="PF05833">
    <property type="entry name" value="NFACT_N"/>
    <property type="match status" value="1"/>
</dbReference>
<proteinExistence type="predicted"/>
<accession>A0A8T7LXP6</accession>
<dbReference type="Gene3D" id="2.30.310.10">
    <property type="entry name" value="ibrinogen binding protein from staphylococcus aureus domain"/>
    <property type="match status" value="1"/>
</dbReference>
<dbReference type="GO" id="GO:0000049">
    <property type="term" value="F:tRNA binding"/>
    <property type="evidence" value="ECO:0007669"/>
    <property type="project" value="TreeGrafter"/>
</dbReference>
<organism evidence="3 5">
    <name type="scientific">Candidatus Chlorohelix allophototropha</name>
    <dbReference type="NCBI Taxonomy" id="3003348"/>
    <lineage>
        <taxon>Bacteria</taxon>
        <taxon>Bacillati</taxon>
        <taxon>Chloroflexota</taxon>
        <taxon>Chloroflexia</taxon>
        <taxon>Candidatus Chloroheliales</taxon>
        <taxon>Candidatus Chloroheliaceae</taxon>
        <taxon>Candidatus Chlorohelix</taxon>
    </lineage>
</organism>
<gene>
    <name evidence="3" type="ORF">HXX08_07240</name>
    <name evidence="4" type="ORF">OZ401_000794</name>
</gene>
<sequence length="637" mass="71853">MTIDALALAAVCQEADTLLQGCRIQKIIPTGALSIVLEAYNPEYRRRVQFILSADAQNARFHMLSKKASQMPGEANPFMLVLRRYLRYGIVTAIDQMPFERIIILTIAKKFPASKRPSFAQKGGARLAIEEEIEVEDTELEQEEEFVATDEETEIYESKLVCEIMGRHSNIMLLSEDNLIIDAIKRVASGRNRYRTILPHQPYIAPPPQEKRLLHHESPAEFVHLLEGSKAQNPNTPLWQALVSSFSGVSPQLAREIAYRTAPENSERKLADTHNFEAVYSELKDLMRPLYQEDLARLKASLVRDKQAQIVAFAPYELRQFIPDGLEPEQVESLSLAAEEYYAQLESVSGQSQRKQQIADVVGEHQDKLKRRATSLEESLKRAESAELLRRKGEAIYSNLYEISEGATSLVADGLKITLDPRLSSSDNAQAYFREYDKARKALAGVPELVEETRLELDYLEEMLTQLELAETFEEVMYLKAEFDEAGYGSRPKDDEKSKKAAAKTRKKRKILQTPVFISSDGFTILVGKSAQHNEYVTFQLGDKQDIWLHARGMPGSHVIIKSGSRDVPERTMVEAAALAAYYSKGQNSTRVEVTYVPQKFVRKVKGAHPGLVTYTNDRSLNVKPMKLVAKKPAARS</sequence>
<evidence type="ECO:0000259" key="2">
    <source>
        <dbReference type="Pfam" id="PF05670"/>
    </source>
</evidence>
<evidence type="ECO:0000313" key="5">
    <source>
        <dbReference type="Proteomes" id="UP000521676"/>
    </source>
</evidence>
<dbReference type="GO" id="GO:1990112">
    <property type="term" value="C:RQC complex"/>
    <property type="evidence" value="ECO:0007669"/>
    <property type="project" value="TreeGrafter"/>
</dbReference>
<dbReference type="Pfam" id="PF05670">
    <property type="entry name" value="NFACT-R_1"/>
    <property type="match status" value="1"/>
</dbReference>
<keyword evidence="6" id="KW-1185">Reference proteome</keyword>
<dbReference type="InterPro" id="IPR008532">
    <property type="entry name" value="NFACT_RNA-bd"/>
</dbReference>
<dbReference type="GO" id="GO:0043023">
    <property type="term" value="F:ribosomal large subunit binding"/>
    <property type="evidence" value="ECO:0007669"/>
    <property type="project" value="TreeGrafter"/>
</dbReference>
<feature type="domain" description="NFACT RNA-binding" evidence="2">
    <location>
        <begin position="516"/>
        <end position="607"/>
    </location>
</feature>
<dbReference type="PANTHER" id="PTHR15239:SF6">
    <property type="entry name" value="RIBOSOME QUALITY CONTROL COMPLEX SUBUNIT NEMF"/>
    <property type="match status" value="1"/>
</dbReference>
<evidence type="ECO:0000313" key="6">
    <source>
        <dbReference type="Proteomes" id="UP001431572"/>
    </source>
</evidence>
<feature type="region of interest" description="Disordered" evidence="1">
    <location>
        <begin position="487"/>
        <end position="506"/>
    </location>
</feature>
<evidence type="ECO:0000313" key="3">
    <source>
        <dbReference type="EMBL" id="NWJ45657.1"/>
    </source>
</evidence>
<dbReference type="AlphaFoldDB" id="A0A8T7LXP6"/>
<name>A0A8T7LXP6_9CHLR</name>
<reference evidence="4" key="2">
    <citation type="journal article" date="2024" name="Nature">
        <title>Anoxygenic phototroph of the Chloroflexota uses a type I reaction centre.</title>
        <authorList>
            <person name="Tsuji J.M."/>
            <person name="Shaw N.A."/>
            <person name="Nagashima S."/>
            <person name="Venkiteswaran J.J."/>
            <person name="Schiff S.L."/>
            <person name="Watanabe T."/>
            <person name="Fukui M."/>
            <person name="Hanada S."/>
            <person name="Tank M."/>
            <person name="Neufeld J.D."/>
        </authorList>
    </citation>
    <scope>NUCLEOTIDE SEQUENCE</scope>
    <source>
        <strain evidence="4">L227-S17</strain>
    </source>
</reference>
<dbReference type="EMBL" id="JACATZ010000001">
    <property type="protein sequence ID" value="NWJ45657.1"/>
    <property type="molecule type" value="Genomic_DNA"/>
</dbReference>